<evidence type="ECO:0000313" key="3">
    <source>
        <dbReference type="Proteomes" id="UP001168528"/>
    </source>
</evidence>
<dbReference type="RefSeq" id="WP_302040355.1">
    <property type="nucleotide sequence ID" value="NZ_JAUKPO010000020.1"/>
</dbReference>
<dbReference type="Pfam" id="PF01381">
    <property type="entry name" value="HTH_3"/>
    <property type="match status" value="1"/>
</dbReference>
<dbReference type="CDD" id="cd00093">
    <property type="entry name" value="HTH_XRE"/>
    <property type="match status" value="1"/>
</dbReference>
<proteinExistence type="predicted"/>
<dbReference type="SUPFAM" id="SSF47413">
    <property type="entry name" value="lambda repressor-like DNA-binding domains"/>
    <property type="match status" value="1"/>
</dbReference>
<dbReference type="EMBL" id="JAUKPO010000020">
    <property type="protein sequence ID" value="MDO1449551.1"/>
    <property type="molecule type" value="Genomic_DNA"/>
</dbReference>
<comment type="caution">
    <text evidence="2">The sequence shown here is derived from an EMBL/GenBank/DDBJ whole genome shotgun (WGS) entry which is preliminary data.</text>
</comment>
<evidence type="ECO:0000259" key="1">
    <source>
        <dbReference type="PROSITE" id="PS50943"/>
    </source>
</evidence>
<evidence type="ECO:0000313" key="2">
    <source>
        <dbReference type="EMBL" id="MDO1449551.1"/>
    </source>
</evidence>
<dbReference type="Gene3D" id="1.10.260.40">
    <property type="entry name" value="lambda repressor-like DNA-binding domains"/>
    <property type="match status" value="1"/>
</dbReference>
<name>A0ABT8RBR8_9BACT</name>
<dbReference type="InterPro" id="IPR001387">
    <property type="entry name" value="Cro/C1-type_HTH"/>
</dbReference>
<dbReference type="Proteomes" id="UP001168528">
    <property type="component" value="Unassembled WGS sequence"/>
</dbReference>
<dbReference type="InterPro" id="IPR010982">
    <property type="entry name" value="Lambda_DNA-bd_dom_sf"/>
</dbReference>
<dbReference type="PROSITE" id="PS50943">
    <property type="entry name" value="HTH_CROC1"/>
    <property type="match status" value="1"/>
</dbReference>
<reference evidence="2" key="1">
    <citation type="submission" date="2023-07" db="EMBL/GenBank/DDBJ databases">
        <title>The genome sequence of Rhodocytophaga aerolata KACC 12507.</title>
        <authorList>
            <person name="Zhang X."/>
        </authorList>
    </citation>
    <scope>NUCLEOTIDE SEQUENCE</scope>
    <source>
        <strain evidence="2">KACC 12507</strain>
    </source>
</reference>
<feature type="domain" description="HTH cro/C1-type" evidence="1">
    <location>
        <begin position="8"/>
        <end position="63"/>
    </location>
</feature>
<organism evidence="2 3">
    <name type="scientific">Rhodocytophaga aerolata</name>
    <dbReference type="NCBI Taxonomy" id="455078"/>
    <lineage>
        <taxon>Bacteria</taxon>
        <taxon>Pseudomonadati</taxon>
        <taxon>Bacteroidota</taxon>
        <taxon>Cytophagia</taxon>
        <taxon>Cytophagales</taxon>
        <taxon>Rhodocytophagaceae</taxon>
        <taxon>Rhodocytophaga</taxon>
    </lineage>
</organism>
<keyword evidence="3" id="KW-1185">Reference proteome</keyword>
<dbReference type="SMART" id="SM00530">
    <property type="entry name" value="HTH_XRE"/>
    <property type="match status" value="1"/>
</dbReference>
<sequence>MANYGEYFKALREAKGLTLREVERATQVSNAYLSQLESGKIKQPSPINLHKLAQLYEVRYEVLMERVGYPIPQSEDHSDLKKENPLLTKFGRITDEEEKELLGYLKFIRNRKK</sequence>
<accession>A0ABT8RBR8</accession>
<protein>
    <submittedName>
        <fullName evidence="2">Helix-turn-helix transcriptional regulator</fullName>
    </submittedName>
</protein>
<gene>
    <name evidence="2" type="ORF">Q0590_24960</name>
</gene>